<feature type="transmembrane region" description="Helical" evidence="1">
    <location>
        <begin position="181"/>
        <end position="201"/>
    </location>
</feature>
<dbReference type="Proteomes" id="UP000636479">
    <property type="component" value="Unassembled WGS sequence"/>
</dbReference>
<feature type="transmembrane region" description="Helical" evidence="1">
    <location>
        <begin position="222"/>
        <end position="242"/>
    </location>
</feature>
<gene>
    <name evidence="2" type="ORF">MIND_00007400</name>
</gene>
<dbReference type="AlphaFoldDB" id="A0A8H6WJV2"/>
<reference evidence="2" key="1">
    <citation type="submission" date="2020-05" db="EMBL/GenBank/DDBJ databases">
        <title>Mycena genomes resolve the evolution of fungal bioluminescence.</title>
        <authorList>
            <person name="Tsai I.J."/>
        </authorList>
    </citation>
    <scope>NUCLEOTIDE SEQUENCE</scope>
    <source>
        <strain evidence="2">171206Taipei</strain>
    </source>
</reference>
<keyword evidence="1" id="KW-0812">Transmembrane</keyword>
<proteinExistence type="predicted"/>
<feature type="transmembrane region" description="Helical" evidence="1">
    <location>
        <begin position="136"/>
        <end position="161"/>
    </location>
</feature>
<dbReference type="EMBL" id="JACAZF010000001">
    <property type="protein sequence ID" value="KAF7314934.1"/>
    <property type="molecule type" value="Genomic_DNA"/>
</dbReference>
<comment type="caution">
    <text evidence="2">The sequence shown here is derived from an EMBL/GenBank/DDBJ whole genome shotgun (WGS) entry which is preliminary data.</text>
</comment>
<feature type="transmembrane region" description="Helical" evidence="1">
    <location>
        <begin position="61"/>
        <end position="81"/>
    </location>
</feature>
<keyword evidence="3" id="KW-1185">Reference proteome</keyword>
<feature type="transmembrane region" description="Helical" evidence="1">
    <location>
        <begin position="254"/>
        <end position="273"/>
    </location>
</feature>
<name>A0A8H6WJV2_9AGAR</name>
<keyword evidence="1" id="KW-0472">Membrane</keyword>
<protein>
    <submittedName>
        <fullName evidence="2">Uncharacterized protein</fullName>
    </submittedName>
</protein>
<evidence type="ECO:0000313" key="3">
    <source>
        <dbReference type="Proteomes" id="UP000636479"/>
    </source>
</evidence>
<feature type="transmembrane region" description="Helical" evidence="1">
    <location>
        <begin position="23"/>
        <end position="49"/>
    </location>
</feature>
<organism evidence="2 3">
    <name type="scientific">Mycena indigotica</name>
    <dbReference type="NCBI Taxonomy" id="2126181"/>
    <lineage>
        <taxon>Eukaryota</taxon>
        <taxon>Fungi</taxon>
        <taxon>Dikarya</taxon>
        <taxon>Basidiomycota</taxon>
        <taxon>Agaricomycotina</taxon>
        <taxon>Agaricomycetes</taxon>
        <taxon>Agaricomycetidae</taxon>
        <taxon>Agaricales</taxon>
        <taxon>Marasmiineae</taxon>
        <taxon>Mycenaceae</taxon>
        <taxon>Mycena</taxon>
    </lineage>
</organism>
<accession>A0A8H6WJV2</accession>
<evidence type="ECO:0000256" key="1">
    <source>
        <dbReference type="SAM" id="Phobius"/>
    </source>
</evidence>
<evidence type="ECO:0000313" key="2">
    <source>
        <dbReference type="EMBL" id="KAF7314934.1"/>
    </source>
</evidence>
<dbReference type="OrthoDB" id="3174341at2759"/>
<dbReference type="GeneID" id="59339563"/>
<dbReference type="RefSeq" id="XP_037224957.1">
    <property type="nucleotide sequence ID" value="XM_037357047.1"/>
</dbReference>
<sequence length="330" mass="37210">MLLVDRDQGPGVDGRDIHLLKIFFLRLAAAAVSYGIFFCVGTSSLYSLIRRGLSCQRARKILIGFTITMLVAATAHLGLYMGQILLQFPSLAAEYVNRSALLRRLTITQTCLRRLTYFQSDIIVVWRAWAIWEGNIYVHIILALCIVATGATSLTVLVFNFKSTFDGVRYTRDTQNFLGTFSLLVTNFTATAFIGWKLWYYRKNIKKYINRSKKGHTRVESIMILLMESGGLYCIFWILLMIGDYGYFGPDFGLEWFQPNISGLYPTIIIFMVSRQMMISEEVFSFGSDSFAASSAGVQATVWIPAQRQSYPATELSDDALELAKSDVAP</sequence>
<keyword evidence="1" id="KW-1133">Transmembrane helix</keyword>